<keyword evidence="2" id="KW-0732">Signal</keyword>
<protein>
    <submittedName>
        <fullName evidence="3">Uncharacterized protein</fullName>
    </submittedName>
</protein>
<organism evidence="3 4">
    <name type="scientific">Coilia grayii</name>
    <name type="common">Gray's grenadier anchovy</name>
    <dbReference type="NCBI Taxonomy" id="363190"/>
    <lineage>
        <taxon>Eukaryota</taxon>
        <taxon>Metazoa</taxon>
        <taxon>Chordata</taxon>
        <taxon>Craniata</taxon>
        <taxon>Vertebrata</taxon>
        <taxon>Euteleostomi</taxon>
        <taxon>Actinopterygii</taxon>
        <taxon>Neopterygii</taxon>
        <taxon>Teleostei</taxon>
        <taxon>Clupei</taxon>
        <taxon>Clupeiformes</taxon>
        <taxon>Clupeoidei</taxon>
        <taxon>Engraulidae</taxon>
        <taxon>Coilinae</taxon>
        <taxon>Coilia</taxon>
    </lineage>
</organism>
<evidence type="ECO:0000256" key="1">
    <source>
        <dbReference type="SAM" id="MobiDB-lite"/>
    </source>
</evidence>
<reference evidence="3 4" key="1">
    <citation type="submission" date="2024-09" db="EMBL/GenBank/DDBJ databases">
        <title>A chromosome-level genome assembly of Gray's grenadier anchovy, Coilia grayii.</title>
        <authorList>
            <person name="Fu Z."/>
        </authorList>
    </citation>
    <scope>NUCLEOTIDE SEQUENCE [LARGE SCALE GENOMIC DNA]</scope>
    <source>
        <strain evidence="3">G4</strain>
        <tissue evidence="3">Muscle</tissue>
    </source>
</reference>
<keyword evidence="4" id="KW-1185">Reference proteome</keyword>
<comment type="caution">
    <text evidence="3">The sequence shown here is derived from an EMBL/GenBank/DDBJ whole genome shotgun (WGS) entry which is preliminary data.</text>
</comment>
<feature type="signal peptide" evidence="2">
    <location>
        <begin position="1"/>
        <end position="16"/>
    </location>
</feature>
<evidence type="ECO:0000313" key="3">
    <source>
        <dbReference type="EMBL" id="KAL2089569.1"/>
    </source>
</evidence>
<name>A0ABD1JRU3_9TELE</name>
<feature type="chain" id="PRO_5044803630" evidence="2">
    <location>
        <begin position="17"/>
        <end position="130"/>
    </location>
</feature>
<evidence type="ECO:0000256" key="2">
    <source>
        <dbReference type="SAM" id="SignalP"/>
    </source>
</evidence>
<gene>
    <name evidence="3" type="ORF">ACEWY4_014257</name>
</gene>
<sequence>MGILMLILGYFWIIKRENTPVPSSSSRETRRVFFRRRNHLPESQSVNLQRTPNRQRRGSAEDCDYPPMEPTCFSPVARGQSYAWDLEPPPSYEVAIKSTTSSTQLTRSYSDTFRPTKPLSGCSRDVSFEV</sequence>
<dbReference type="Proteomes" id="UP001591681">
    <property type="component" value="Unassembled WGS sequence"/>
</dbReference>
<dbReference type="EMBL" id="JBHFQA010000012">
    <property type="protein sequence ID" value="KAL2089569.1"/>
    <property type="molecule type" value="Genomic_DNA"/>
</dbReference>
<feature type="region of interest" description="Disordered" evidence="1">
    <location>
        <begin position="39"/>
        <end position="66"/>
    </location>
</feature>
<dbReference type="AlphaFoldDB" id="A0ABD1JRU3"/>
<accession>A0ABD1JRU3</accession>
<proteinExistence type="predicted"/>
<feature type="compositionally biased region" description="Polar residues" evidence="1">
    <location>
        <begin position="41"/>
        <end position="52"/>
    </location>
</feature>
<evidence type="ECO:0000313" key="4">
    <source>
        <dbReference type="Proteomes" id="UP001591681"/>
    </source>
</evidence>